<organism evidence="1 2">
    <name type="scientific">Lithospermum erythrorhizon</name>
    <name type="common">Purple gromwell</name>
    <name type="synonym">Lithospermum officinale var. erythrorhizon</name>
    <dbReference type="NCBI Taxonomy" id="34254"/>
    <lineage>
        <taxon>Eukaryota</taxon>
        <taxon>Viridiplantae</taxon>
        <taxon>Streptophyta</taxon>
        <taxon>Embryophyta</taxon>
        <taxon>Tracheophyta</taxon>
        <taxon>Spermatophyta</taxon>
        <taxon>Magnoliopsida</taxon>
        <taxon>eudicotyledons</taxon>
        <taxon>Gunneridae</taxon>
        <taxon>Pentapetalae</taxon>
        <taxon>asterids</taxon>
        <taxon>lamiids</taxon>
        <taxon>Boraginales</taxon>
        <taxon>Boraginaceae</taxon>
        <taxon>Boraginoideae</taxon>
        <taxon>Lithospermeae</taxon>
        <taxon>Lithospermum</taxon>
    </lineage>
</organism>
<dbReference type="EMBL" id="BAABME010008623">
    <property type="protein sequence ID" value="GAA0173487.1"/>
    <property type="molecule type" value="Genomic_DNA"/>
</dbReference>
<keyword evidence="2" id="KW-1185">Reference proteome</keyword>
<sequence length="84" mass="8456">MMLVAGWCKAVGSGPVSRGVGAWGIGPESRRSRLGAPAWSIRWGGLAKWAAQVSGPVGSVSIVAGPMGGGVSSGPRTGLRLLDR</sequence>
<gene>
    <name evidence="1" type="ORF">LIER_27093</name>
</gene>
<comment type="caution">
    <text evidence="1">The sequence shown here is derived from an EMBL/GenBank/DDBJ whole genome shotgun (WGS) entry which is preliminary data.</text>
</comment>
<accession>A0AAV3RGN0</accession>
<evidence type="ECO:0000313" key="2">
    <source>
        <dbReference type="Proteomes" id="UP001454036"/>
    </source>
</evidence>
<proteinExistence type="predicted"/>
<reference evidence="1 2" key="1">
    <citation type="submission" date="2024-01" db="EMBL/GenBank/DDBJ databases">
        <title>The complete chloroplast genome sequence of Lithospermum erythrorhizon: insights into the phylogenetic relationship among Boraginaceae species and the maternal lineages of purple gromwells.</title>
        <authorList>
            <person name="Okada T."/>
            <person name="Watanabe K."/>
        </authorList>
    </citation>
    <scope>NUCLEOTIDE SEQUENCE [LARGE SCALE GENOMIC DNA]</scope>
</reference>
<evidence type="ECO:0000313" key="1">
    <source>
        <dbReference type="EMBL" id="GAA0173487.1"/>
    </source>
</evidence>
<protein>
    <submittedName>
        <fullName evidence="1">Uncharacterized protein</fullName>
    </submittedName>
</protein>
<dbReference type="AlphaFoldDB" id="A0AAV3RGN0"/>
<name>A0AAV3RGN0_LITER</name>
<dbReference type="Proteomes" id="UP001454036">
    <property type="component" value="Unassembled WGS sequence"/>
</dbReference>